<evidence type="ECO:0000313" key="2">
    <source>
        <dbReference type="Proteomes" id="UP000887458"/>
    </source>
</evidence>
<gene>
    <name evidence="1" type="ORF">DERP_015052</name>
</gene>
<dbReference type="EMBL" id="NJHN03000070">
    <property type="protein sequence ID" value="KAH9417898.1"/>
    <property type="molecule type" value="Genomic_DNA"/>
</dbReference>
<reference evidence="1 2" key="2">
    <citation type="journal article" date="2022" name="Mol. Biol. Evol.">
        <title>Comparative Genomics Reveals Insights into the Divergent Evolution of Astigmatic Mites and Household Pest Adaptations.</title>
        <authorList>
            <person name="Xiong Q."/>
            <person name="Wan A.T."/>
            <person name="Liu X."/>
            <person name="Fung C.S."/>
            <person name="Xiao X."/>
            <person name="Malainual N."/>
            <person name="Hou J."/>
            <person name="Wang L."/>
            <person name="Wang M."/>
            <person name="Yang K.Y."/>
            <person name="Cui Y."/>
            <person name="Leung E.L."/>
            <person name="Nong W."/>
            <person name="Shin S.K."/>
            <person name="Au S.W."/>
            <person name="Jeong K.Y."/>
            <person name="Chew F.T."/>
            <person name="Hui J.H."/>
            <person name="Leung T.F."/>
            <person name="Tungtrongchitr A."/>
            <person name="Zhong N."/>
            <person name="Liu Z."/>
            <person name="Tsui S.K."/>
        </authorList>
    </citation>
    <scope>NUCLEOTIDE SEQUENCE [LARGE SCALE GENOMIC DNA]</scope>
    <source>
        <strain evidence="1">Derp</strain>
    </source>
</reference>
<keyword evidence="2" id="KW-1185">Reference proteome</keyword>
<comment type="caution">
    <text evidence="1">The sequence shown here is derived from an EMBL/GenBank/DDBJ whole genome shotgun (WGS) entry which is preliminary data.</text>
</comment>
<sequence>MTKIDVNAFRSVHDFNDYYDDDDDGYIIWIDKNVKEFELNLANAIVYCSFDSVMIGDSIIKRNFKRKKINNYNKGFQQIR</sequence>
<name>A0ABQ8J5S5_DERPT</name>
<dbReference type="Proteomes" id="UP000887458">
    <property type="component" value="Unassembled WGS sequence"/>
</dbReference>
<evidence type="ECO:0000313" key="1">
    <source>
        <dbReference type="EMBL" id="KAH9417898.1"/>
    </source>
</evidence>
<organism evidence="1 2">
    <name type="scientific">Dermatophagoides pteronyssinus</name>
    <name type="common">European house dust mite</name>
    <dbReference type="NCBI Taxonomy" id="6956"/>
    <lineage>
        <taxon>Eukaryota</taxon>
        <taxon>Metazoa</taxon>
        <taxon>Ecdysozoa</taxon>
        <taxon>Arthropoda</taxon>
        <taxon>Chelicerata</taxon>
        <taxon>Arachnida</taxon>
        <taxon>Acari</taxon>
        <taxon>Acariformes</taxon>
        <taxon>Sarcoptiformes</taxon>
        <taxon>Astigmata</taxon>
        <taxon>Psoroptidia</taxon>
        <taxon>Analgoidea</taxon>
        <taxon>Pyroglyphidae</taxon>
        <taxon>Dermatophagoidinae</taxon>
        <taxon>Dermatophagoides</taxon>
    </lineage>
</organism>
<accession>A0ABQ8J5S5</accession>
<proteinExistence type="predicted"/>
<reference evidence="1 2" key="1">
    <citation type="journal article" date="2018" name="J. Allergy Clin. Immunol.">
        <title>High-quality assembly of Dermatophagoides pteronyssinus genome and transcriptome reveals a wide range of novel allergens.</title>
        <authorList>
            <person name="Liu X.Y."/>
            <person name="Yang K.Y."/>
            <person name="Wang M.Q."/>
            <person name="Kwok J.S."/>
            <person name="Zeng X."/>
            <person name="Yang Z."/>
            <person name="Xiao X.J."/>
            <person name="Lau C.P."/>
            <person name="Li Y."/>
            <person name="Huang Z.M."/>
            <person name="Ba J.G."/>
            <person name="Yim A.K."/>
            <person name="Ouyang C.Y."/>
            <person name="Ngai S.M."/>
            <person name="Chan T.F."/>
            <person name="Leung E.L."/>
            <person name="Liu L."/>
            <person name="Liu Z.G."/>
            <person name="Tsui S.K."/>
        </authorList>
    </citation>
    <scope>NUCLEOTIDE SEQUENCE [LARGE SCALE GENOMIC DNA]</scope>
    <source>
        <strain evidence="1">Derp</strain>
    </source>
</reference>
<protein>
    <submittedName>
        <fullName evidence="1">Uncharacterized protein</fullName>
    </submittedName>
</protein>